<dbReference type="EMBL" id="KL367499">
    <property type="protein sequence ID" value="KFD68989.1"/>
    <property type="molecule type" value="Genomic_DNA"/>
</dbReference>
<organism evidence="1">
    <name type="scientific">Trichuris suis</name>
    <name type="common">pig whipworm</name>
    <dbReference type="NCBI Taxonomy" id="68888"/>
    <lineage>
        <taxon>Eukaryota</taxon>
        <taxon>Metazoa</taxon>
        <taxon>Ecdysozoa</taxon>
        <taxon>Nematoda</taxon>
        <taxon>Enoplea</taxon>
        <taxon>Dorylaimia</taxon>
        <taxon>Trichinellida</taxon>
        <taxon>Trichuridae</taxon>
        <taxon>Trichuris</taxon>
    </lineage>
</organism>
<protein>
    <submittedName>
        <fullName evidence="1">Uncharacterized protein</fullName>
    </submittedName>
</protein>
<dbReference type="AlphaFoldDB" id="A0A085NHP3"/>
<gene>
    <name evidence="1" type="ORF">M514_18792</name>
</gene>
<reference evidence="1" key="1">
    <citation type="journal article" date="2014" name="Nat. Genet.">
        <title>Genome and transcriptome of the porcine whipworm Trichuris suis.</title>
        <authorList>
            <person name="Jex A.R."/>
            <person name="Nejsum P."/>
            <person name="Schwarz E.M."/>
            <person name="Hu L."/>
            <person name="Young N.D."/>
            <person name="Hall R.S."/>
            <person name="Korhonen P.K."/>
            <person name="Liao S."/>
            <person name="Thamsborg S."/>
            <person name="Xia J."/>
            <person name="Xu P."/>
            <person name="Wang S."/>
            <person name="Scheerlinck J.P."/>
            <person name="Hofmann A."/>
            <person name="Sternberg P.W."/>
            <person name="Wang J."/>
            <person name="Gasser R.B."/>
        </authorList>
    </citation>
    <scope>NUCLEOTIDE SEQUENCE [LARGE SCALE GENOMIC DNA]</scope>
    <source>
        <strain evidence="1">DCEP-RM93F</strain>
    </source>
</reference>
<dbReference type="Proteomes" id="UP000030758">
    <property type="component" value="Unassembled WGS sequence"/>
</dbReference>
<feature type="non-terminal residue" evidence="1">
    <location>
        <position position="111"/>
    </location>
</feature>
<evidence type="ECO:0000313" key="1">
    <source>
        <dbReference type="EMBL" id="KFD68989.1"/>
    </source>
</evidence>
<name>A0A085NHP3_9BILA</name>
<sequence length="111" mass="12644">MIASRGMASSCAGDVSMQEPYIPCMCIIPVERLPVVLWSMYKMETVPMDSQYVRDVPFLHIIIIIAVCHAMVSQKECSANNTKKYSKHANDNITYHWNSKVFSSSYKLICF</sequence>
<accession>A0A085NHP3</accession>
<proteinExistence type="predicted"/>